<evidence type="ECO:0000256" key="1">
    <source>
        <dbReference type="ARBA" id="ARBA00004123"/>
    </source>
</evidence>
<dbReference type="GO" id="GO:0005634">
    <property type="term" value="C:nucleus"/>
    <property type="evidence" value="ECO:0007669"/>
    <property type="project" value="UniProtKB-SubCell"/>
</dbReference>
<name>T1FS68_HELRO</name>
<dbReference type="CDD" id="cd09326">
    <property type="entry name" value="LIM_CRP_like"/>
    <property type="match status" value="1"/>
</dbReference>
<dbReference type="AlphaFoldDB" id="T1FS68"/>
<reference evidence="12" key="1">
    <citation type="submission" date="2012-12" db="EMBL/GenBank/DDBJ databases">
        <authorList>
            <person name="Hellsten U."/>
            <person name="Grimwood J."/>
            <person name="Chapman J.A."/>
            <person name="Shapiro H."/>
            <person name="Aerts A."/>
            <person name="Otillar R.P."/>
            <person name="Terry A.Y."/>
            <person name="Boore J.L."/>
            <person name="Simakov O."/>
            <person name="Marletaz F."/>
            <person name="Cho S.-J."/>
            <person name="Edsinger-Gonzales E."/>
            <person name="Havlak P."/>
            <person name="Kuo D.-H."/>
            <person name="Larsson T."/>
            <person name="Lv J."/>
            <person name="Arendt D."/>
            <person name="Savage R."/>
            <person name="Osoegawa K."/>
            <person name="de Jong P."/>
            <person name="Lindberg D.R."/>
            <person name="Seaver E.C."/>
            <person name="Weisblat D.A."/>
            <person name="Putnam N.H."/>
            <person name="Grigoriev I.V."/>
            <person name="Rokhsar D.S."/>
        </authorList>
    </citation>
    <scope>NUCLEOTIDE SEQUENCE</scope>
</reference>
<keyword evidence="2 7" id="KW-0479">Metal-binding</keyword>
<dbReference type="PANTHER" id="PTHR24215">
    <property type="entry name" value="RHO-GTPASE-ACTIVATING PROTEIN LRG1"/>
    <property type="match status" value="1"/>
</dbReference>
<dbReference type="InParanoid" id="T1FS68"/>
<gene>
    <name evidence="11" type="primary">20211665</name>
    <name evidence="10" type="ORF">HELRODRAFT_190662</name>
</gene>
<dbReference type="PROSITE" id="PS00478">
    <property type="entry name" value="LIM_DOMAIN_1"/>
    <property type="match status" value="2"/>
</dbReference>
<feature type="compositionally biased region" description="Polar residues" evidence="8">
    <location>
        <begin position="329"/>
        <end position="339"/>
    </location>
</feature>
<dbReference type="KEGG" id="hro:HELRODRAFT_190662"/>
<dbReference type="GO" id="GO:0005737">
    <property type="term" value="C:cytoplasm"/>
    <property type="evidence" value="ECO:0000318"/>
    <property type="project" value="GO_Central"/>
</dbReference>
<dbReference type="CDD" id="cd09401">
    <property type="entry name" value="LIM_TLP_like"/>
    <property type="match status" value="1"/>
</dbReference>
<feature type="region of interest" description="Disordered" evidence="8">
    <location>
        <begin position="307"/>
        <end position="380"/>
    </location>
</feature>
<evidence type="ECO:0000313" key="10">
    <source>
        <dbReference type="EMBL" id="ESO08924.1"/>
    </source>
</evidence>
<evidence type="ECO:0000256" key="8">
    <source>
        <dbReference type="SAM" id="MobiDB-lite"/>
    </source>
</evidence>
<evidence type="ECO:0000256" key="6">
    <source>
        <dbReference type="ARBA" id="ARBA00023242"/>
    </source>
</evidence>
<evidence type="ECO:0000256" key="5">
    <source>
        <dbReference type="ARBA" id="ARBA00023038"/>
    </source>
</evidence>
<evidence type="ECO:0000256" key="7">
    <source>
        <dbReference type="PROSITE-ProRule" id="PRU00125"/>
    </source>
</evidence>
<keyword evidence="5 7" id="KW-0440">LIM domain</keyword>
<evidence type="ECO:0000259" key="9">
    <source>
        <dbReference type="PROSITE" id="PS50023"/>
    </source>
</evidence>
<keyword evidence="6" id="KW-0539">Nucleus</keyword>
<evidence type="ECO:0000313" key="12">
    <source>
        <dbReference type="Proteomes" id="UP000015101"/>
    </source>
</evidence>
<dbReference type="SUPFAM" id="SSF57716">
    <property type="entry name" value="Glucocorticoid receptor-like (DNA-binding domain)"/>
    <property type="match status" value="4"/>
</dbReference>
<evidence type="ECO:0000256" key="3">
    <source>
        <dbReference type="ARBA" id="ARBA00022737"/>
    </source>
</evidence>
<accession>T1FS68</accession>
<dbReference type="PROSITE" id="PS50023">
    <property type="entry name" value="LIM_DOMAIN_2"/>
    <property type="match status" value="2"/>
</dbReference>
<reference evidence="11" key="3">
    <citation type="submission" date="2015-06" db="UniProtKB">
        <authorList>
            <consortium name="EnsemblMetazoa"/>
        </authorList>
    </citation>
    <scope>IDENTIFICATION</scope>
</reference>
<proteinExistence type="predicted"/>
<keyword evidence="4 7" id="KW-0862">Zinc</keyword>
<keyword evidence="3" id="KW-0677">Repeat</keyword>
<comment type="subcellular location">
    <subcellularLocation>
        <location evidence="1">Nucleus</location>
    </subcellularLocation>
</comment>
<dbReference type="Gene3D" id="2.10.110.10">
    <property type="entry name" value="Cysteine Rich Protein"/>
    <property type="match status" value="2"/>
</dbReference>
<dbReference type="GeneID" id="20211665"/>
<dbReference type="HOGENOM" id="CLU_650966_0_0_1"/>
<dbReference type="RefSeq" id="XP_009012946.1">
    <property type="nucleotide sequence ID" value="XM_009014698.1"/>
</dbReference>
<dbReference type="SMART" id="SM00132">
    <property type="entry name" value="LIM"/>
    <property type="match status" value="2"/>
</dbReference>
<organism evidence="11 12">
    <name type="scientific">Helobdella robusta</name>
    <name type="common">Californian leech</name>
    <dbReference type="NCBI Taxonomy" id="6412"/>
    <lineage>
        <taxon>Eukaryota</taxon>
        <taxon>Metazoa</taxon>
        <taxon>Spiralia</taxon>
        <taxon>Lophotrochozoa</taxon>
        <taxon>Annelida</taxon>
        <taxon>Clitellata</taxon>
        <taxon>Hirudinea</taxon>
        <taxon>Rhynchobdellida</taxon>
        <taxon>Glossiphoniidae</taxon>
        <taxon>Helobdella</taxon>
    </lineage>
</organism>
<dbReference type="EMBL" id="KB096023">
    <property type="protein sequence ID" value="ESO08924.1"/>
    <property type="molecule type" value="Genomic_DNA"/>
</dbReference>
<evidence type="ECO:0000256" key="4">
    <source>
        <dbReference type="ARBA" id="ARBA00022833"/>
    </source>
</evidence>
<dbReference type="EnsemblMetazoa" id="HelroT190662">
    <property type="protein sequence ID" value="HelroP190662"/>
    <property type="gene ID" value="HelroG190662"/>
</dbReference>
<keyword evidence="12" id="KW-1185">Reference proteome</keyword>
<dbReference type="Proteomes" id="UP000015101">
    <property type="component" value="Unassembled WGS sequence"/>
</dbReference>
<dbReference type="GO" id="GO:0030036">
    <property type="term" value="P:actin cytoskeleton organization"/>
    <property type="evidence" value="ECO:0000318"/>
    <property type="project" value="GO_Central"/>
</dbReference>
<feature type="domain" description="LIM zinc-binding" evidence="9">
    <location>
        <begin position="143"/>
        <end position="203"/>
    </location>
</feature>
<reference evidence="10 12" key="2">
    <citation type="journal article" date="2013" name="Nature">
        <title>Insights into bilaterian evolution from three spiralian genomes.</title>
        <authorList>
            <person name="Simakov O."/>
            <person name="Marletaz F."/>
            <person name="Cho S.J."/>
            <person name="Edsinger-Gonzales E."/>
            <person name="Havlak P."/>
            <person name="Hellsten U."/>
            <person name="Kuo D.H."/>
            <person name="Larsson T."/>
            <person name="Lv J."/>
            <person name="Arendt D."/>
            <person name="Savage R."/>
            <person name="Osoegawa K."/>
            <person name="de Jong P."/>
            <person name="Grimwood J."/>
            <person name="Chapman J.A."/>
            <person name="Shapiro H."/>
            <person name="Aerts A."/>
            <person name="Otillar R.P."/>
            <person name="Terry A.Y."/>
            <person name="Boore J.L."/>
            <person name="Grigoriev I.V."/>
            <person name="Lindberg D.R."/>
            <person name="Seaver E.C."/>
            <person name="Weisblat D.A."/>
            <person name="Putnam N.H."/>
            <person name="Rokhsar D.S."/>
        </authorList>
    </citation>
    <scope>NUCLEOTIDE SEQUENCE</scope>
</reference>
<feature type="domain" description="LIM zinc-binding" evidence="9">
    <location>
        <begin position="26"/>
        <end position="87"/>
    </location>
</feature>
<evidence type="ECO:0000313" key="11">
    <source>
        <dbReference type="EnsemblMetazoa" id="HelroP190662"/>
    </source>
</evidence>
<dbReference type="InterPro" id="IPR001781">
    <property type="entry name" value="Znf_LIM"/>
</dbReference>
<dbReference type="FunFam" id="2.10.110.10:FF:000001">
    <property type="entry name" value="Cysteine and glycine-rich protein 1"/>
    <property type="match status" value="2"/>
</dbReference>
<dbReference type="GO" id="GO:0046872">
    <property type="term" value="F:metal ion binding"/>
    <property type="evidence" value="ECO:0007669"/>
    <property type="project" value="UniProtKB-KW"/>
</dbReference>
<feature type="compositionally biased region" description="Low complexity" evidence="8">
    <location>
        <begin position="340"/>
        <end position="366"/>
    </location>
</feature>
<feature type="compositionally biased region" description="Low complexity" evidence="8">
    <location>
        <begin position="307"/>
        <end position="328"/>
    </location>
</feature>
<protein>
    <recommendedName>
        <fullName evidence="9">LIM zinc-binding domain-containing protein</fullName>
    </recommendedName>
</protein>
<dbReference type="OrthoDB" id="8062037at2759"/>
<dbReference type="eggNOG" id="KOG1700">
    <property type="taxonomic scope" value="Eukaryota"/>
</dbReference>
<dbReference type="CTD" id="20211665"/>
<dbReference type="Pfam" id="PF00412">
    <property type="entry name" value="LIM"/>
    <property type="match status" value="2"/>
</dbReference>
<evidence type="ECO:0000256" key="2">
    <source>
        <dbReference type="ARBA" id="ARBA00022723"/>
    </source>
</evidence>
<sequence>MGKLTFGQTGLSYQCDKVELKVDGAPKCPRCQQRVYFNEEKKAAGKTWHSKCFTCGNCKKSLDTSNYNQHNGDQIYCTNCYRKLCGPQVYGFVAGAVLPTTADLDSKTNTVVSLKPKNSSSDDIKRSHSSSDVLEKQVGNYIDCCGRCGEKVYFAEEVRVGKKKWHKQCLRCSYCSKSIEPGKCSEHDGDLFCQLCYTRFFGPRGYGYGSLFSPELEQQDCLFFDSTKSSPAVGSTASSIKYNSLLPAANTRSGYNNISSSNNINNSNNISNSSNWYSNVDVMSHKSTGSDDGYGSYSKTRYTNINYNNTSNNKSINSSSNYNNIDNTRNYSNTNDFKYSSNGLNSGNYKNNNNSSNNSAHSSNNNIFYPDYNTENNNNRSNVDMLFGNTTVTNNTNSSNNTSFDGYSNCKYLSDYYKRYNQ</sequence>
<dbReference type="PANTHER" id="PTHR24215:SF37">
    <property type="entry name" value="LIM ZINC-BINDING DOMAIN-CONTAINING PROTEIN"/>
    <property type="match status" value="1"/>
</dbReference>
<dbReference type="EMBL" id="AMQM01003112">
    <property type="status" value="NOT_ANNOTATED_CDS"/>
    <property type="molecule type" value="Genomic_DNA"/>
</dbReference>